<name>A0ABR4K2B5_9EURO</name>
<keyword evidence="5" id="KW-0503">Monooxygenase</keyword>
<evidence type="ECO:0000256" key="1">
    <source>
        <dbReference type="ARBA" id="ARBA00007992"/>
    </source>
</evidence>
<dbReference type="InterPro" id="IPR002938">
    <property type="entry name" value="FAD-bd"/>
</dbReference>
<evidence type="ECO:0000313" key="7">
    <source>
        <dbReference type="EMBL" id="KAL2846468.1"/>
    </source>
</evidence>
<dbReference type="PRINTS" id="PR00420">
    <property type="entry name" value="RNGMNOXGNASE"/>
</dbReference>
<evidence type="ECO:0000256" key="3">
    <source>
        <dbReference type="ARBA" id="ARBA00022827"/>
    </source>
</evidence>
<dbReference type="SUPFAM" id="SSF51905">
    <property type="entry name" value="FAD/NAD(P)-binding domain"/>
    <property type="match status" value="1"/>
</dbReference>
<dbReference type="Proteomes" id="UP001610446">
    <property type="component" value="Unassembled WGS sequence"/>
</dbReference>
<evidence type="ECO:0000256" key="2">
    <source>
        <dbReference type="ARBA" id="ARBA00022630"/>
    </source>
</evidence>
<evidence type="ECO:0000256" key="4">
    <source>
        <dbReference type="ARBA" id="ARBA00023002"/>
    </source>
</evidence>
<evidence type="ECO:0000313" key="8">
    <source>
        <dbReference type="Proteomes" id="UP001610446"/>
    </source>
</evidence>
<comment type="caution">
    <text evidence="7">The sequence shown here is derived from an EMBL/GenBank/DDBJ whole genome shotgun (WGS) entry which is preliminary data.</text>
</comment>
<keyword evidence="3" id="KW-0274">FAD</keyword>
<dbReference type="Gene3D" id="3.50.50.60">
    <property type="entry name" value="FAD/NAD(P)-binding domain"/>
    <property type="match status" value="1"/>
</dbReference>
<dbReference type="EMBL" id="JBFXLU010000063">
    <property type="protein sequence ID" value="KAL2846468.1"/>
    <property type="molecule type" value="Genomic_DNA"/>
</dbReference>
<dbReference type="InterPro" id="IPR036188">
    <property type="entry name" value="FAD/NAD-bd_sf"/>
</dbReference>
<evidence type="ECO:0000256" key="5">
    <source>
        <dbReference type="ARBA" id="ARBA00023033"/>
    </source>
</evidence>
<comment type="similarity">
    <text evidence="1">Belongs to the paxM FAD-dependent monooxygenase family.</text>
</comment>
<gene>
    <name evidence="7" type="ORF">BJY01DRAFT_247252</name>
</gene>
<dbReference type="InterPro" id="IPR050493">
    <property type="entry name" value="FAD-dep_Monooxygenase_BioMet"/>
</dbReference>
<dbReference type="PANTHER" id="PTHR13789">
    <property type="entry name" value="MONOOXYGENASE"/>
    <property type="match status" value="1"/>
</dbReference>
<evidence type="ECO:0000259" key="6">
    <source>
        <dbReference type="Pfam" id="PF01494"/>
    </source>
</evidence>
<keyword evidence="2" id="KW-0285">Flavoprotein</keyword>
<organism evidence="7 8">
    <name type="scientific">Aspergillus pseudoustus</name>
    <dbReference type="NCBI Taxonomy" id="1810923"/>
    <lineage>
        <taxon>Eukaryota</taxon>
        <taxon>Fungi</taxon>
        <taxon>Dikarya</taxon>
        <taxon>Ascomycota</taxon>
        <taxon>Pezizomycotina</taxon>
        <taxon>Eurotiomycetes</taxon>
        <taxon>Eurotiomycetidae</taxon>
        <taxon>Eurotiales</taxon>
        <taxon>Aspergillaceae</taxon>
        <taxon>Aspergillus</taxon>
        <taxon>Aspergillus subgen. Nidulantes</taxon>
    </lineage>
</organism>
<accession>A0ABR4K2B5</accession>
<keyword evidence="8" id="KW-1185">Reference proteome</keyword>
<protein>
    <recommendedName>
        <fullName evidence="6">FAD-binding domain-containing protein</fullName>
    </recommendedName>
</protein>
<feature type="domain" description="FAD-binding" evidence="6">
    <location>
        <begin position="5"/>
        <end position="343"/>
    </location>
</feature>
<reference evidence="7 8" key="1">
    <citation type="submission" date="2024-07" db="EMBL/GenBank/DDBJ databases">
        <title>Section-level genome sequencing and comparative genomics of Aspergillus sections Usti and Cavernicolus.</title>
        <authorList>
            <consortium name="Lawrence Berkeley National Laboratory"/>
            <person name="Nybo J.L."/>
            <person name="Vesth T.C."/>
            <person name="Theobald S."/>
            <person name="Frisvad J.C."/>
            <person name="Larsen T.O."/>
            <person name="Kjaerboelling I."/>
            <person name="Rothschild-Mancinelli K."/>
            <person name="Lyhne E.K."/>
            <person name="Kogle M.E."/>
            <person name="Barry K."/>
            <person name="Clum A."/>
            <person name="Na H."/>
            <person name="Ledsgaard L."/>
            <person name="Lin J."/>
            <person name="Lipzen A."/>
            <person name="Kuo A."/>
            <person name="Riley R."/>
            <person name="Mondo S."/>
            <person name="Labutti K."/>
            <person name="Haridas S."/>
            <person name="Pangalinan J."/>
            <person name="Salamov A.A."/>
            <person name="Simmons B.A."/>
            <person name="Magnuson J.K."/>
            <person name="Chen J."/>
            <person name="Drula E."/>
            <person name="Henrissat B."/>
            <person name="Wiebenga A."/>
            <person name="Lubbers R.J."/>
            <person name="Gomes A.C."/>
            <person name="Makela M.R."/>
            <person name="Stajich J."/>
            <person name="Grigoriev I.V."/>
            <person name="Mortensen U.H."/>
            <person name="De Vries R.P."/>
            <person name="Baker S.E."/>
            <person name="Andersen M.R."/>
        </authorList>
    </citation>
    <scope>NUCLEOTIDE SEQUENCE [LARGE SCALE GENOMIC DNA]</scope>
    <source>
        <strain evidence="7 8">CBS 123904</strain>
    </source>
</reference>
<keyword evidence="4" id="KW-0560">Oxidoreductase</keyword>
<sequence>MVLRILIVGGGIAGQAAGLALRRAGHHVQIFEKSHLTPTDTSGAVVHLGPKSNDLVRSWGVDEAVAAGVLTKEITELNRDGSPKESDSISPPGWMYYGRSRLHRGLQGAATASMGAGVPVELHLGAEVLAVDCNSASVALRDGRDFVGDVVVGADGFESTVRKMVTSYDSIAVPDQKIAVQLRLHAHSGPFTERFRSHPERYEKWAGTDLELNVYSIEPGQLLLDCTLPAQAGTEVTSPWIKDQLVQAFAHEQSELTQLLGALDAEDIHSWTQAEYPRVQKWTSEKAVLVGDAAHPFLPHEHPGTSQSLNDALALASELASDVEVEQVKDRLVAWEGPRKERLKALPCYYASTWTWDS</sequence>
<dbReference type="PANTHER" id="PTHR13789:SF314">
    <property type="entry name" value="FAD-BINDING DOMAIN-CONTAINING PROTEIN"/>
    <property type="match status" value="1"/>
</dbReference>
<proteinExistence type="inferred from homology"/>
<dbReference type="Pfam" id="PF01494">
    <property type="entry name" value="FAD_binding_3"/>
    <property type="match status" value="1"/>
</dbReference>